<gene>
    <name evidence="1" type="ORF">Tco_1125489</name>
</gene>
<reference evidence="1" key="1">
    <citation type="journal article" date="2022" name="Int. J. Mol. Sci.">
        <title>Draft Genome of Tanacetum Coccineum: Genomic Comparison of Closely Related Tanacetum-Family Plants.</title>
        <authorList>
            <person name="Yamashiro T."/>
            <person name="Shiraishi A."/>
            <person name="Nakayama K."/>
            <person name="Satake H."/>
        </authorList>
    </citation>
    <scope>NUCLEOTIDE SEQUENCE</scope>
</reference>
<organism evidence="1 2">
    <name type="scientific">Tanacetum coccineum</name>
    <dbReference type="NCBI Taxonomy" id="301880"/>
    <lineage>
        <taxon>Eukaryota</taxon>
        <taxon>Viridiplantae</taxon>
        <taxon>Streptophyta</taxon>
        <taxon>Embryophyta</taxon>
        <taxon>Tracheophyta</taxon>
        <taxon>Spermatophyta</taxon>
        <taxon>Magnoliopsida</taxon>
        <taxon>eudicotyledons</taxon>
        <taxon>Gunneridae</taxon>
        <taxon>Pentapetalae</taxon>
        <taxon>asterids</taxon>
        <taxon>campanulids</taxon>
        <taxon>Asterales</taxon>
        <taxon>Asteraceae</taxon>
        <taxon>Asteroideae</taxon>
        <taxon>Anthemideae</taxon>
        <taxon>Anthemidinae</taxon>
        <taxon>Tanacetum</taxon>
    </lineage>
</organism>
<protein>
    <submittedName>
        <fullName evidence="1">Uncharacterized protein</fullName>
    </submittedName>
</protein>
<evidence type="ECO:0000313" key="2">
    <source>
        <dbReference type="Proteomes" id="UP001151760"/>
    </source>
</evidence>
<evidence type="ECO:0000313" key="1">
    <source>
        <dbReference type="EMBL" id="GJU09059.1"/>
    </source>
</evidence>
<name>A0ABQ5JDC4_9ASTR</name>
<comment type="caution">
    <text evidence="1">The sequence shown here is derived from an EMBL/GenBank/DDBJ whole genome shotgun (WGS) entry which is preliminary data.</text>
</comment>
<dbReference type="Proteomes" id="UP001151760">
    <property type="component" value="Unassembled WGS sequence"/>
</dbReference>
<proteinExistence type="predicted"/>
<dbReference type="EMBL" id="BQNB010021693">
    <property type="protein sequence ID" value="GJU09059.1"/>
    <property type="molecule type" value="Genomic_DNA"/>
</dbReference>
<reference evidence="1" key="2">
    <citation type="submission" date="2022-01" db="EMBL/GenBank/DDBJ databases">
        <authorList>
            <person name="Yamashiro T."/>
            <person name="Shiraishi A."/>
            <person name="Satake H."/>
            <person name="Nakayama K."/>
        </authorList>
    </citation>
    <scope>NUCLEOTIDE SEQUENCE</scope>
</reference>
<keyword evidence="2" id="KW-1185">Reference proteome</keyword>
<accession>A0ABQ5JDC4</accession>
<sequence length="117" mass="13538">MFFVVPYPTKNSGLPIGVLRLKICGKLLRWYMKAILKLRTAKSYSLPKKLETFEMFKGESVHDMSGRLKDIICHLTALEKHLSALSLEDAIRSLQVFEIDQEREKLVSRKRSAEQNE</sequence>